<accession>A0A8J3C5G4</accession>
<reference evidence="2" key="1">
    <citation type="journal article" date="2014" name="Int. J. Syst. Evol. Microbiol.">
        <title>Complete genome sequence of Corynebacterium casei LMG S-19264T (=DSM 44701T), isolated from a smear-ripened cheese.</title>
        <authorList>
            <consortium name="US DOE Joint Genome Institute (JGI-PGF)"/>
            <person name="Walter F."/>
            <person name="Albersmeier A."/>
            <person name="Kalinowski J."/>
            <person name="Ruckert C."/>
        </authorList>
    </citation>
    <scope>NUCLEOTIDE SEQUENCE</scope>
    <source>
        <strain evidence="2">CGMCC 4.5737</strain>
    </source>
</reference>
<organism evidence="2 3">
    <name type="scientific">Longimycelium tulufanense</name>
    <dbReference type="NCBI Taxonomy" id="907463"/>
    <lineage>
        <taxon>Bacteria</taxon>
        <taxon>Bacillati</taxon>
        <taxon>Actinomycetota</taxon>
        <taxon>Actinomycetes</taxon>
        <taxon>Pseudonocardiales</taxon>
        <taxon>Pseudonocardiaceae</taxon>
        <taxon>Longimycelium</taxon>
    </lineage>
</organism>
<dbReference type="Pfam" id="PF13560">
    <property type="entry name" value="HTH_31"/>
    <property type="match status" value="1"/>
</dbReference>
<dbReference type="InterPro" id="IPR010982">
    <property type="entry name" value="Lambda_DNA-bd_dom_sf"/>
</dbReference>
<gene>
    <name evidence="2" type="ORF">GCM10012275_00200</name>
</gene>
<name>A0A8J3C5G4_9PSEU</name>
<dbReference type="AlphaFoldDB" id="A0A8J3C5G4"/>
<dbReference type="GO" id="GO:0003677">
    <property type="term" value="F:DNA binding"/>
    <property type="evidence" value="ECO:0007669"/>
    <property type="project" value="InterPro"/>
</dbReference>
<comment type="caution">
    <text evidence="2">The sequence shown here is derived from an EMBL/GenBank/DDBJ whole genome shotgun (WGS) entry which is preliminary data.</text>
</comment>
<evidence type="ECO:0000313" key="3">
    <source>
        <dbReference type="Proteomes" id="UP000637578"/>
    </source>
</evidence>
<keyword evidence="3" id="KW-1185">Reference proteome</keyword>
<dbReference type="SUPFAM" id="SSF47413">
    <property type="entry name" value="lambda repressor-like DNA-binding domains"/>
    <property type="match status" value="1"/>
</dbReference>
<dbReference type="Pfam" id="PF19054">
    <property type="entry name" value="DUF5753"/>
    <property type="match status" value="1"/>
</dbReference>
<sequence length="292" mass="32946">MTETDPLWLRRQVGRELRMFRTSMRARTGREVTTTDAAAELGCTQPKISQMEAGRYKLNWRDVRDLLKFYAAPEKDITRLVEWTKRAEGAPWWDAYRSVVHLSYADLVGGESEAVRAINYDFGVVPGLLQHQEYAQVLTNKSRAVPPTHREAILQLRMNRQRRLTETTPLELIAVIEESVLHRPVGSPSVMRKQLDHLLVMNDLPNVTVQVIQTAAGFHSALSGRFALLEFAEFTPAVYLEHGPTNGSRYSHDPALVEVYTEIAAEIRAKALNPDESGKLISAARNDLAREG</sequence>
<dbReference type="EMBL" id="BMMK01000001">
    <property type="protein sequence ID" value="GGM32759.1"/>
    <property type="molecule type" value="Genomic_DNA"/>
</dbReference>
<dbReference type="InterPro" id="IPR043917">
    <property type="entry name" value="DUF5753"/>
</dbReference>
<proteinExistence type="predicted"/>
<feature type="domain" description="DUF5753" evidence="1">
    <location>
        <begin position="105"/>
        <end position="282"/>
    </location>
</feature>
<dbReference type="CDD" id="cd00093">
    <property type="entry name" value="HTH_XRE"/>
    <property type="match status" value="1"/>
</dbReference>
<dbReference type="InterPro" id="IPR001387">
    <property type="entry name" value="Cro/C1-type_HTH"/>
</dbReference>
<reference evidence="2" key="2">
    <citation type="submission" date="2020-09" db="EMBL/GenBank/DDBJ databases">
        <authorList>
            <person name="Sun Q."/>
            <person name="Zhou Y."/>
        </authorList>
    </citation>
    <scope>NUCLEOTIDE SEQUENCE</scope>
    <source>
        <strain evidence="2">CGMCC 4.5737</strain>
    </source>
</reference>
<dbReference type="Proteomes" id="UP000637578">
    <property type="component" value="Unassembled WGS sequence"/>
</dbReference>
<evidence type="ECO:0000313" key="2">
    <source>
        <dbReference type="EMBL" id="GGM32759.1"/>
    </source>
</evidence>
<protein>
    <submittedName>
        <fullName evidence="2">Transcriptional regulator</fullName>
    </submittedName>
</protein>
<evidence type="ECO:0000259" key="1">
    <source>
        <dbReference type="Pfam" id="PF19054"/>
    </source>
</evidence>
<dbReference type="RefSeq" id="WP_189052728.1">
    <property type="nucleotide sequence ID" value="NZ_BMMK01000001.1"/>
</dbReference>